<accession>A0ABY6HTJ5</accession>
<evidence type="ECO:0008006" key="3">
    <source>
        <dbReference type="Google" id="ProtNLM"/>
    </source>
</evidence>
<dbReference type="Proteomes" id="UP001208689">
    <property type="component" value="Chromosome"/>
</dbReference>
<dbReference type="EMBL" id="CP104013">
    <property type="protein sequence ID" value="UYP46840.1"/>
    <property type="molecule type" value="Genomic_DNA"/>
</dbReference>
<name>A0ABY6HTJ5_9ARCH</name>
<proteinExistence type="predicted"/>
<keyword evidence="2" id="KW-1185">Reference proteome</keyword>
<dbReference type="SUPFAM" id="SSF57889">
    <property type="entry name" value="Cysteine-rich domain"/>
    <property type="match status" value="1"/>
</dbReference>
<protein>
    <recommendedName>
        <fullName evidence="3">30S ribosomal protein S27ae</fullName>
    </recommendedName>
</protein>
<dbReference type="InterPro" id="IPR046349">
    <property type="entry name" value="C1-like_sf"/>
</dbReference>
<gene>
    <name evidence="1" type="ORF">NEF87_003125</name>
</gene>
<sequence>MTKSNRKSCAKWSKSEIHLQAGQCEECNSPLFLLHDNLYICKTCGLEQHLTRGEQSE</sequence>
<organism evidence="1 2">
    <name type="scientific">Candidatus Lokiarchaeum ossiferum</name>
    <dbReference type="NCBI Taxonomy" id="2951803"/>
    <lineage>
        <taxon>Archaea</taxon>
        <taxon>Promethearchaeati</taxon>
        <taxon>Promethearchaeota</taxon>
        <taxon>Promethearchaeia</taxon>
        <taxon>Promethearchaeales</taxon>
        <taxon>Promethearchaeaceae</taxon>
        <taxon>Candidatus Lokiarchaeum</taxon>
    </lineage>
</organism>
<evidence type="ECO:0000313" key="2">
    <source>
        <dbReference type="Proteomes" id="UP001208689"/>
    </source>
</evidence>
<reference evidence="1" key="1">
    <citation type="submission" date="2022-09" db="EMBL/GenBank/DDBJ databases">
        <title>Actin cytoskeleton and complex cell architecture in an #Asgard archaeon.</title>
        <authorList>
            <person name="Ponce Toledo R.I."/>
            <person name="Schleper C."/>
            <person name="Rodrigues Oliveira T."/>
            <person name="Wollweber F."/>
            <person name="Xu J."/>
            <person name="Rittmann S."/>
            <person name="Klingl A."/>
            <person name="Pilhofer M."/>
        </authorList>
    </citation>
    <scope>NUCLEOTIDE SEQUENCE</scope>
    <source>
        <strain evidence="1">B-35</strain>
    </source>
</reference>
<evidence type="ECO:0000313" key="1">
    <source>
        <dbReference type="EMBL" id="UYP46840.1"/>
    </source>
</evidence>